<dbReference type="GO" id="GO:0046583">
    <property type="term" value="F:monoatomic cation efflux transmembrane transporter activity"/>
    <property type="evidence" value="ECO:0007669"/>
    <property type="project" value="TreeGrafter"/>
</dbReference>
<evidence type="ECO:0000313" key="7">
    <source>
        <dbReference type="Proteomes" id="UP000198634"/>
    </source>
</evidence>
<dbReference type="InterPro" id="IPR052951">
    <property type="entry name" value="Tellurite_res_ion_channel"/>
</dbReference>
<accession>A0A1H9AZQ3</accession>
<feature type="transmembrane region" description="Helical" evidence="5">
    <location>
        <begin position="175"/>
        <end position="197"/>
    </location>
</feature>
<protein>
    <submittedName>
        <fullName evidence="6">Tellurite resistance protein</fullName>
    </submittedName>
</protein>
<dbReference type="STRING" id="657014.SAMN04488092_102322"/>
<dbReference type="CDD" id="cd09323">
    <property type="entry name" value="TDT_SLAC1_like"/>
    <property type="match status" value="1"/>
</dbReference>
<dbReference type="AlphaFoldDB" id="A0A1H9AZQ3"/>
<dbReference type="Pfam" id="PF03595">
    <property type="entry name" value="SLAC1"/>
    <property type="match status" value="1"/>
</dbReference>
<dbReference type="InterPro" id="IPR038665">
    <property type="entry name" value="Voltage-dep_anion_channel_sf"/>
</dbReference>
<feature type="transmembrane region" description="Helical" evidence="5">
    <location>
        <begin position="21"/>
        <end position="44"/>
    </location>
</feature>
<dbReference type="RefSeq" id="WP_090268721.1">
    <property type="nucleotide sequence ID" value="NZ_FOEP01000002.1"/>
</dbReference>
<feature type="transmembrane region" description="Helical" evidence="5">
    <location>
        <begin position="89"/>
        <end position="109"/>
    </location>
</feature>
<feature type="transmembrane region" description="Helical" evidence="5">
    <location>
        <begin position="149"/>
        <end position="169"/>
    </location>
</feature>
<keyword evidence="2 5" id="KW-0812">Transmembrane</keyword>
<dbReference type="Proteomes" id="UP000198634">
    <property type="component" value="Unassembled WGS sequence"/>
</dbReference>
<evidence type="ECO:0000256" key="3">
    <source>
        <dbReference type="ARBA" id="ARBA00022989"/>
    </source>
</evidence>
<evidence type="ECO:0000256" key="5">
    <source>
        <dbReference type="SAM" id="Phobius"/>
    </source>
</evidence>
<evidence type="ECO:0000313" key="6">
    <source>
        <dbReference type="EMBL" id="SEP82214.1"/>
    </source>
</evidence>
<dbReference type="EMBL" id="FOEP01000002">
    <property type="protein sequence ID" value="SEP82214.1"/>
    <property type="molecule type" value="Genomic_DNA"/>
</dbReference>
<reference evidence="6 7" key="1">
    <citation type="submission" date="2016-10" db="EMBL/GenBank/DDBJ databases">
        <authorList>
            <person name="de Groot N.N."/>
        </authorList>
    </citation>
    <scope>NUCLEOTIDE SEQUENCE [LARGE SCALE GENOMIC DNA]</scope>
    <source>
        <strain evidence="6 7">DSM 22007</strain>
    </source>
</reference>
<dbReference type="PANTHER" id="PTHR37955">
    <property type="entry name" value="TELLURITE RESISTANCE PROTEIN TEHA"/>
    <property type="match status" value="1"/>
</dbReference>
<proteinExistence type="predicted"/>
<keyword evidence="4 5" id="KW-0472">Membrane</keyword>
<evidence type="ECO:0000256" key="2">
    <source>
        <dbReference type="ARBA" id="ARBA00022692"/>
    </source>
</evidence>
<dbReference type="PANTHER" id="PTHR37955:SF1">
    <property type="entry name" value="DEP DOMAIN-CONTAINING PROTEIN"/>
    <property type="match status" value="1"/>
</dbReference>
<keyword evidence="3 5" id="KW-1133">Transmembrane helix</keyword>
<name>A0A1H9AZQ3_9RHOB</name>
<feature type="transmembrane region" description="Helical" evidence="5">
    <location>
        <begin position="262"/>
        <end position="283"/>
    </location>
</feature>
<keyword evidence="7" id="KW-1185">Reference proteome</keyword>
<dbReference type="OrthoDB" id="958273at2"/>
<dbReference type="Gene3D" id="1.50.10.150">
    <property type="entry name" value="Voltage-dependent anion channel"/>
    <property type="match status" value="1"/>
</dbReference>
<dbReference type="InterPro" id="IPR004695">
    <property type="entry name" value="SLAC1/Mae1/Ssu1/TehA"/>
</dbReference>
<feature type="transmembrane region" description="Helical" evidence="5">
    <location>
        <begin position="232"/>
        <end position="250"/>
    </location>
</feature>
<feature type="transmembrane region" description="Helical" evidence="5">
    <location>
        <begin position="209"/>
        <end position="226"/>
    </location>
</feature>
<evidence type="ECO:0000256" key="1">
    <source>
        <dbReference type="ARBA" id="ARBA00004141"/>
    </source>
</evidence>
<feature type="transmembrane region" description="Helical" evidence="5">
    <location>
        <begin position="289"/>
        <end position="310"/>
    </location>
</feature>
<sequence>MTDASQTPHADSWLEHYPVTFFAIVMGVSGLTLALHAAEVAYGLSSTASTVAYGLAVGLFALILLIYALKALRYPAAVAGEWHHPVRMAFFPAISISLLLLGTATLSRATPVAEALWLVGMAMHGALTIAVVSGWIGSRSFQTGQLSPAWFIPAVGNVIVPIAGVPLGYVELSWYFMAVGLIFWVVLLTLVMNRLIFHDPLPGRLQPTLVILIAPPAVAFVAWVRLVGDVDAFARILLNGAYLFTLIVAVQLPRIVKLNFALSFWALSFPFAAVTIASFNFAATTGSTVHKLIGTGLLAVLLVIILALLIRTARAIRANEICVPE</sequence>
<gene>
    <name evidence="6" type="ORF">SAMN04488092_102322</name>
</gene>
<feature type="transmembrane region" description="Helical" evidence="5">
    <location>
        <begin position="115"/>
        <end position="137"/>
    </location>
</feature>
<organism evidence="6 7">
    <name type="scientific">Thalassovita taeanensis</name>
    <dbReference type="NCBI Taxonomy" id="657014"/>
    <lineage>
        <taxon>Bacteria</taxon>
        <taxon>Pseudomonadati</taxon>
        <taxon>Pseudomonadota</taxon>
        <taxon>Alphaproteobacteria</taxon>
        <taxon>Rhodobacterales</taxon>
        <taxon>Roseobacteraceae</taxon>
        <taxon>Thalassovita</taxon>
    </lineage>
</organism>
<dbReference type="GO" id="GO:0005886">
    <property type="term" value="C:plasma membrane"/>
    <property type="evidence" value="ECO:0007669"/>
    <property type="project" value="TreeGrafter"/>
</dbReference>
<feature type="transmembrane region" description="Helical" evidence="5">
    <location>
        <begin position="50"/>
        <end position="69"/>
    </location>
</feature>
<comment type="subcellular location">
    <subcellularLocation>
        <location evidence="1">Membrane</location>
        <topology evidence="1">Multi-pass membrane protein</topology>
    </subcellularLocation>
</comment>
<evidence type="ECO:0000256" key="4">
    <source>
        <dbReference type="ARBA" id="ARBA00023136"/>
    </source>
</evidence>